<feature type="region of interest" description="Disordered" evidence="7">
    <location>
        <begin position="44"/>
        <end position="80"/>
    </location>
</feature>
<keyword evidence="1" id="KW-0479">Metal-binding</keyword>
<keyword evidence="3" id="KW-0805">Transcription regulation</keyword>
<evidence type="ECO:0000313" key="10">
    <source>
        <dbReference type="Proteomes" id="UP000243515"/>
    </source>
</evidence>
<organism evidence="9 10">
    <name type="scientific">Elaphomyces granulatus</name>
    <dbReference type="NCBI Taxonomy" id="519963"/>
    <lineage>
        <taxon>Eukaryota</taxon>
        <taxon>Fungi</taxon>
        <taxon>Dikarya</taxon>
        <taxon>Ascomycota</taxon>
        <taxon>Pezizomycotina</taxon>
        <taxon>Eurotiomycetes</taxon>
        <taxon>Eurotiomycetidae</taxon>
        <taxon>Eurotiales</taxon>
        <taxon>Elaphomycetaceae</taxon>
        <taxon>Elaphomyces</taxon>
    </lineage>
</organism>
<feature type="compositionally biased region" description="Pro residues" evidence="7">
    <location>
        <begin position="409"/>
        <end position="419"/>
    </location>
</feature>
<dbReference type="InterPro" id="IPR001138">
    <property type="entry name" value="Zn2Cys6_DnaBD"/>
</dbReference>
<dbReference type="OrthoDB" id="5575144at2759"/>
<reference evidence="9 10" key="1">
    <citation type="journal article" date="2015" name="Environ. Microbiol.">
        <title>Metagenome sequence of Elaphomyces granulatus from sporocarp tissue reveals Ascomycota ectomycorrhizal fingerprints of genome expansion and a Proteobacteria-rich microbiome.</title>
        <authorList>
            <person name="Quandt C.A."/>
            <person name="Kohler A."/>
            <person name="Hesse C.N."/>
            <person name="Sharpton T.J."/>
            <person name="Martin F."/>
            <person name="Spatafora J.W."/>
        </authorList>
    </citation>
    <scope>NUCLEOTIDE SEQUENCE [LARGE SCALE GENOMIC DNA]</scope>
    <source>
        <strain evidence="9 10">OSC145934</strain>
    </source>
</reference>
<feature type="compositionally biased region" description="Low complexity" evidence="7">
    <location>
        <begin position="468"/>
        <end position="486"/>
    </location>
</feature>
<feature type="region of interest" description="Disordered" evidence="7">
    <location>
        <begin position="209"/>
        <end position="542"/>
    </location>
</feature>
<dbReference type="PANTHER" id="PTHR47659">
    <property type="entry name" value="ZN(II)2CYS6 TRANSCRIPTION FACTOR (EUROFUNG)-RELATED"/>
    <property type="match status" value="1"/>
</dbReference>
<gene>
    <name evidence="9" type="ORF">Egran_00655</name>
</gene>
<evidence type="ECO:0000259" key="8">
    <source>
        <dbReference type="PROSITE" id="PS50048"/>
    </source>
</evidence>
<feature type="compositionally biased region" description="Low complexity" evidence="7">
    <location>
        <begin position="332"/>
        <end position="347"/>
    </location>
</feature>
<sequence length="542" mass="58968">MQSLLLPPPSVSHPQLGQSRFNIDSGRLLNLWLPTNGPRFGLRASFSSLHMSGPPPVEKPTERSQEARPRTPTSRATATDGISAPIVAPVPLVSGTQEGRSVTSVRTQGPLLSSDGTQELFTTSSQPAGLAATVSTAAETTYLPTSAGVGTRTLPPRSTRRAKAHVASACVNCKRKHLGCDPARPCRRCVLAGKANYEATCVDVTHKKRGRPPLKAEEAPLRPYPAVEGPATPRVSLPATSSGRSPAHARTSSREIRPITDLQFARSREYMPGLGGSGLDSPAGHPQRWPLAFPSPPQGSPTARPTHGNLGQRPFSSPVPLHQSGPAYQQNPYTYPAGGAYATPGAYSSPPDTTRQYLDPSHLHSPTVSPQYQQSFPVALSSYVEGSQSQTRPPAQERSVVSRESSDPYPKPPLLLPPLRPREFSHAPPGHRRSDSHPFPAALSQWRRQEQDREFRQYEPSHSHELSEPSSSQPDTRSPPSVSRPSHVLEQDRATMTSHARQQQQSLLGTQLGIRRGRRDDDDENEQPTKRRRMALDDMVND</sequence>
<name>A0A232M664_9EURO</name>
<dbReference type="PANTHER" id="PTHR47659:SF4">
    <property type="entry name" value="ZN(II)2CYS6 TRANSCRIPTION FACTOR (EUROFUNG)"/>
    <property type="match status" value="1"/>
</dbReference>
<feature type="compositionally biased region" description="Polar residues" evidence="7">
    <location>
        <begin position="364"/>
        <end position="376"/>
    </location>
</feature>
<dbReference type="InterPro" id="IPR050335">
    <property type="entry name" value="ERT1_acuK_gluconeogen_tf"/>
</dbReference>
<dbReference type="GO" id="GO:0000981">
    <property type="term" value="F:DNA-binding transcription factor activity, RNA polymerase II-specific"/>
    <property type="evidence" value="ECO:0007669"/>
    <property type="project" value="InterPro"/>
</dbReference>
<feature type="domain" description="Zn(2)-C6 fungal-type" evidence="8">
    <location>
        <begin position="169"/>
        <end position="203"/>
    </location>
</feature>
<accession>A0A232M664</accession>
<keyword evidence="6" id="KW-0539">Nucleus</keyword>
<evidence type="ECO:0000313" key="9">
    <source>
        <dbReference type="EMBL" id="OXV11587.1"/>
    </source>
</evidence>
<protein>
    <recommendedName>
        <fullName evidence="8">Zn(2)-C6 fungal-type domain-containing protein</fullName>
    </recommendedName>
</protein>
<dbReference type="EMBL" id="NPHW01002401">
    <property type="protein sequence ID" value="OXV11587.1"/>
    <property type="molecule type" value="Genomic_DNA"/>
</dbReference>
<keyword evidence="4" id="KW-0238">DNA-binding</keyword>
<keyword evidence="10" id="KW-1185">Reference proteome</keyword>
<evidence type="ECO:0000256" key="3">
    <source>
        <dbReference type="ARBA" id="ARBA00023015"/>
    </source>
</evidence>
<keyword evidence="5" id="KW-0804">Transcription</keyword>
<evidence type="ECO:0000256" key="7">
    <source>
        <dbReference type="SAM" id="MobiDB-lite"/>
    </source>
</evidence>
<proteinExistence type="predicted"/>
<dbReference type="GO" id="GO:0003677">
    <property type="term" value="F:DNA binding"/>
    <property type="evidence" value="ECO:0007669"/>
    <property type="project" value="UniProtKB-KW"/>
</dbReference>
<keyword evidence="2" id="KW-0862">Zinc</keyword>
<evidence type="ECO:0000256" key="4">
    <source>
        <dbReference type="ARBA" id="ARBA00023125"/>
    </source>
</evidence>
<dbReference type="PROSITE" id="PS50048">
    <property type="entry name" value="ZN2_CY6_FUNGAL_2"/>
    <property type="match status" value="1"/>
</dbReference>
<evidence type="ECO:0000256" key="2">
    <source>
        <dbReference type="ARBA" id="ARBA00022833"/>
    </source>
</evidence>
<evidence type="ECO:0000256" key="5">
    <source>
        <dbReference type="ARBA" id="ARBA00023163"/>
    </source>
</evidence>
<dbReference type="Proteomes" id="UP000243515">
    <property type="component" value="Unassembled WGS sequence"/>
</dbReference>
<comment type="caution">
    <text evidence="9">The sequence shown here is derived from an EMBL/GenBank/DDBJ whole genome shotgun (WGS) entry which is preliminary data.</text>
</comment>
<evidence type="ECO:0000256" key="6">
    <source>
        <dbReference type="ARBA" id="ARBA00023242"/>
    </source>
</evidence>
<evidence type="ECO:0000256" key="1">
    <source>
        <dbReference type="ARBA" id="ARBA00022723"/>
    </source>
</evidence>
<feature type="compositionally biased region" description="Basic and acidic residues" evidence="7">
    <location>
        <begin position="59"/>
        <end position="69"/>
    </location>
</feature>
<feature type="compositionally biased region" description="Polar residues" evidence="7">
    <location>
        <begin position="384"/>
        <end position="393"/>
    </location>
</feature>
<dbReference type="SMART" id="SM00066">
    <property type="entry name" value="GAL4"/>
    <property type="match status" value="1"/>
</dbReference>
<feature type="compositionally biased region" description="Basic and acidic residues" evidence="7">
    <location>
        <begin position="447"/>
        <end position="467"/>
    </location>
</feature>
<dbReference type="AlphaFoldDB" id="A0A232M664"/>
<feature type="compositionally biased region" description="Low complexity" evidence="7">
    <location>
        <begin position="502"/>
        <end position="513"/>
    </location>
</feature>
<feature type="compositionally biased region" description="Low complexity" evidence="7">
    <location>
        <begin position="70"/>
        <end position="79"/>
    </location>
</feature>
<dbReference type="GO" id="GO:0008270">
    <property type="term" value="F:zinc ion binding"/>
    <property type="evidence" value="ECO:0007669"/>
    <property type="project" value="InterPro"/>
</dbReference>
<dbReference type="CDD" id="cd00067">
    <property type="entry name" value="GAL4"/>
    <property type="match status" value="1"/>
</dbReference>